<gene>
    <name evidence="2" type="ORF">GCM10011335_12430</name>
</gene>
<name>A0A917D881_9HYPH</name>
<dbReference type="AlphaFoldDB" id="A0A917D881"/>
<protein>
    <submittedName>
        <fullName evidence="2">Uncharacterized protein</fullName>
    </submittedName>
</protein>
<feature type="compositionally biased region" description="Basic and acidic residues" evidence="1">
    <location>
        <begin position="28"/>
        <end position="45"/>
    </location>
</feature>
<evidence type="ECO:0000313" key="2">
    <source>
        <dbReference type="EMBL" id="GGD11020.1"/>
    </source>
</evidence>
<keyword evidence="3" id="KW-1185">Reference proteome</keyword>
<dbReference type="EMBL" id="BMJJ01000002">
    <property type="protein sequence ID" value="GGD11020.1"/>
    <property type="molecule type" value="Genomic_DNA"/>
</dbReference>
<feature type="compositionally biased region" description="Polar residues" evidence="1">
    <location>
        <begin position="89"/>
        <end position="106"/>
    </location>
</feature>
<accession>A0A917D881</accession>
<dbReference type="RefSeq" id="WP_188849695.1">
    <property type="nucleotide sequence ID" value="NZ_BMJJ01000002.1"/>
</dbReference>
<reference evidence="2" key="1">
    <citation type="journal article" date="2014" name="Int. J. Syst. Evol. Microbiol.">
        <title>Complete genome sequence of Corynebacterium casei LMG S-19264T (=DSM 44701T), isolated from a smear-ripened cheese.</title>
        <authorList>
            <consortium name="US DOE Joint Genome Institute (JGI-PGF)"/>
            <person name="Walter F."/>
            <person name="Albersmeier A."/>
            <person name="Kalinowski J."/>
            <person name="Ruckert C."/>
        </authorList>
    </citation>
    <scope>NUCLEOTIDE SEQUENCE</scope>
    <source>
        <strain evidence="2">CGMCC 1.15493</strain>
    </source>
</reference>
<dbReference type="Proteomes" id="UP000613160">
    <property type="component" value="Unassembled WGS sequence"/>
</dbReference>
<feature type="region of interest" description="Disordered" evidence="1">
    <location>
        <begin position="60"/>
        <end position="140"/>
    </location>
</feature>
<feature type="region of interest" description="Disordered" evidence="1">
    <location>
        <begin position="1"/>
        <end position="47"/>
    </location>
</feature>
<organism evidence="2 3">
    <name type="scientific">Aureimonas glaciei</name>
    <dbReference type="NCBI Taxonomy" id="1776957"/>
    <lineage>
        <taxon>Bacteria</taxon>
        <taxon>Pseudomonadati</taxon>
        <taxon>Pseudomonadota</taxon>
        <taxon>Alphaproteobacteria</taxon>
        <taxon>Hyphomicrobiales</taxon>
        <taxon>Aurantimonadaceae</taxon>
        <taxon>Aureimonas</taxon>
    </lineage>
</organism>
<evidence type="ECO:0000256" key="1">
    <source>
        <dbReference type="SAM" id="MobiDB-lite"/>
    </source>
</evidence>
<evidence type="ECO:0000313" key="3">
    <source>
        <dbReference type="Proteomes" id="UP000613160"/>
    </source>
</evidence>
<sequence>MPEETDDGMGRFGGEKLRQHQIQTNALPDKHANSTGHENRDDKIVSAEFSGLDNDLVDMARFSAPNTGDDGLGPTDRNEDARGLPAGQSMDSAEQSVTRYDQSSGQGAADPSSEMSNDEIDETSAGGLRYPDDEIEGASR</sequence>
<reference evidence="2" key="2">
    <citation type="submission" date="2020-09" db="EMBL/GenBank/DDBJ databases">
        <authorList>
            <person name="Sun Q."/>
            <person name="Zhou Y."/>
        </authorList>
    </citation>
    <scope>NUCLEOTIDE SEQUENCE</scope>
    <source>
        <strain evidence="2">CGMCC 1.15493</strain>
    </source>
</reference>
<proteinExistence type="predicted"/>
<comment type="caution">
    <text evidence="2">The sequence shown here is derived from an EMBL/GenBank/DDBJ whole genome shotgun (WGS) entry which is preliminary data.</text>
</comment>